<evidence type="ECO:0000313" key="6">
    <source>
        <dbReference type="EMBL" id="KAI3902295.1"/>
    </source>
</evidence>
<feature type="domain" description="Glycosyltransferase 61 catalytic" evidence="5">
    <location>
        <begin position="309"/>
        <end position="387"/>
    </location>
</feature>
<reference evidence="6" key="1">
    <citation type="submission" date="2022-04" db="EMBL/GenBank/DDBJ databases">
        <title>A functionally conserved STORR gene fusion in Papaver species that diverged 16.8 million years ago.</title>
        <authorList>
            <person name="Catania T."/>
        </authorList>
    </citation>
    <scope>NUCLEOTIDE SEQUENCE</scope>
    <source>
        <strain evidence="6">S-188037</strain>
    </source>
</reference>
<name>A0AAD4XE52_9MAGN</name>
<protein>
    <recommendedName>
        <fullName evidence="5">Glycosyltransferase 61 catalytic domain-containing protein</fullName>
    </recommendedName>
</protein>
<evidence type="ECO:0000256" key="4">
    <source>
        <dbReference type="ARBA" id="ARBA00023180"/>
    </source>
</evidence>
<keyword evidence="7" id="KW-1185">Reference proteome</keyword>
<dbReference type="Pfam" id="PF04577">
    <property type="entry name" value="Glyco_transf_61"/>
    <property type="match status" value="1"/>
</dbReference>
<comment type="subcellular location">
    <subcellularLocation>
        <location evidence="1">Golgi apparatus membrane</location>
        <topology evidence="1">Single-pass type II membrane protein</topology>
    </subcellularLocation>
</comment>
<organism evidence="6 7">
    <name type="scientific">Papaver atlanticum</name>
    <dbReference type="NCBI Taxonomy" id="357466"/>
    <lineage>
        <taxon>Eukaryota</taxon>
        <taxon>Viridiplantae</taxon>
        <taxon>Streptophyta</taxon>
        <taxon>Embryophyta</taxon>
        <taxon>Tracheophyta</taxon>
        <taxon>Spermatophyta</taxon>
        <taxon>Magnoliopsida</taxon>
        <taxon>Ranunculales</taxon>
        <taxon>Papaveraceae</taxon>
        <taxon>Papaveroideae</taxon>
        <taxon>Papaver</taxon>
    </lineage>
</organism>
<keyword evidence="2" id="KW-0328">Glycosyltransferase</keyword>
<evidence type="ECO:0000256" key="2">
    <source>
        <dbReference type="ARBA" id="ARBA00022676"/>
    </source>
</evidence>
<evidence type="ECO:0000313" key="7">
    <source>
        <dbReference type="Proteomes" id="UP001202328"/>
    </source>
</evidence>
<dbReference type="InterPro" id="IPR007657">
    <property type="entry name" value="Glycosyltransferase_61"/>
</dbReference>
<dbReference type="AlphaFoldDB" id="A0AAD4XE52"/>
<accession>A0AAD4XE52</accession>
<dbReference type="GO" id="GO:0016763">
    <property type="term" value="F:pentosyltransferase activity"/>
    <property type="evidence" value="ECO:0007669"/>
    <property type="project" value="UniProtKB-ARBA"/>
</dbReference>
<evidence type="ECO:0000259" key="5">
    <source>
        <dbReference type="Pfam" id="PF04577"/>
    </source>
</evidence>
<comment type="caution">
    <text evidence="6">The sequence shown here is derived from an EMBL/GenBank/DDBJ whole genome shotgun (WGS) entry which is preliminary data.</text>
</comment>
<gene>
    <name evidence="6" type="ORF">MKW98_006492</name>
</gene>
<dbReference type="PANTHER" id="PTHR20961:SF98">
    <property type="entry name" value="GLYCOSYLTRANSFERASE"/>
    <property type="match status" value="1"/>
</dbReference>
<proteinExistence type="predicted"/>
<dbReference type="PANTHER" id="PTHR20961">
    <property type="entry name" value="GLYCOSYLTRANSFERASE"/>
    <property type="match status" value="1"/>
</dbReference>
<evidence type="ECO:0000256" key="1">
    <source>
        <dbReference type="ARBA" id="ARBA00004323"/>
    </source>
</evidence>
<keyword evidence="4" id="KW-0325">Glycoprotein</keyword>
<dbReference type="EMBL" id="JAJJMB010011391">
    <property type="protein sequence ID" value="KAI3902295.1"/>
    <property type="molecule type" value="Genomic_DNA"/>
</dbReference>
<sequence>MVVMTMKSTRRASTSMILRMIVCFAFFMILHQITSLFLIHLRSSSSSRISSTNIPGKLTSQLITTNHLKAIRKQSFQQQKRPRSIQPLINCDKTHKFHDICVLNMPTTLDPNTSTFYVFDPFSNPSLISKPEVHKIRPYPRKLDNTAMSRVKELTLITTSSTTKIHCQIQHQAPSLVFSAEGYTGNIFHDFNDGIVPLFVTIRSLFPNGDYPILVVSTSLDWWFSKYAELLVSFTPHPIIYLENSTETHCFPSTTTIGLISHGYMTINSTLLPNSDGNFLGFRSLLGAAYDGITEHNWPIRKRRRKRPILVLVGRMASAQVGRVILNQADMEFLAKRVGFEVAIFEPNAFQSLSQAYELINKSHAMVGVHGAALTHSLFLRPGSVLIQVVPLGIDWLAETYFGNSAKEMGLEYMKYKIEAKESSLSEKYGKNHLALKNPMEFMKNNWSIQRDIYLREQDVRIDLVRFGKYLKSAFKKAKHFMAEMG</sequence>
<keyword evidence="3" id="KW-0808">Transferase</keyword>
<dbReference type="InterPro" id="IPR049625">
    <property type="entry name" value="Glyco_transf_61_cat"/>
</dbReference>
<dbReference type="GO" id="GO:0000139">
    <property type="term" value="C:Golgi membrane"/>
    <property type="evidence" value="ECO:0007669"/>
    <property type="project" value="UniProtKB-SubCell"/>
</dbReference>
<evidence type="ECO:0000256" key="3">
    <source>
        <dbReference type="ARBA" id="ARBA00022679"/>
    </source>
</evidence>
<dbReference type="Proteomes" id="UP001202328">
    <property type="component" value="Unassembled WGS sequence"/>
</dbReference>